<proteinExistence type="predicted"/>
<keyword evidence="3" id="KW-1185">Reference proteome</keyword>
<name>A2SKF5_METPP</name>
<dbReference type="Proteomes" id="UP000000366">
    <property type="component" value="Chromosome"/>
</dbReference>
<dbReference type="HOGENOM" id="CLU_1957034_0_0_4"/>
<feature type="signal peptide" evidence="1">
    <location>
        <begin position="1"/>
        <end position="32"/>
    </location>
</feature>
<dbReference type="KEGG" id="mpt:Mpe_A3091"/>
<evidence type="ECO:0000313" key="2">
    <source>
        <dbReference type="EMBL" id="ABM96044.1"/>
    </source>
</evidence>
<dbReference type="AlphaFoldDB" id="A2SKF5"/>
<feature type="chain" id="PRO_5002646253" description="Surface antigen domain-containing protein" evidence="1">
    <location>
        <begin position="33"/>
        <end position="128"/>
    </location>
</feature>
<accession>A2SKF5</accession>
<reference evidence="2 3" key="1">
    <citation type="journal article" date="2007" name="J. Bacteriol.">
        <title>Whole-genome analysis of the methyl tert-butyl ether-degrading beta-proteobacterium Methylibium petroleiphilum PM1.</title>
        <authorList>
            <person name="Kane S.R."/>
            <person name="Chakicherla A.Y."/>
            <person name="Chain P.S.G."/>
            <person name="Schmidt R."/>
            <person name="Shin M.W."/>
            <person name="Legler T.C."/>
            <person name="Scow K.M."/>
            <person name="Larimer F.W."/>
            <person name="Lucas S.M."/>
            <person name="Richardson P.M."/>
            <person name="Hristova K.R."/>
        </authorList>
    </citation>
    <scope>NUCLEOTIDE SEQUENCE [LARGE SCALE GENOMIC DNA]</scope>
    <source>
        <strain evidence="3">ATCC BAA-1232 / LMG 22953 / PM1</strain>
    </source>
</reference>
<sequence length="128" mass="13671">MRAAGRTAMRGRSFVGAAVAFGALAAGSAALAQVANYGFLRNTPISRFNEQDFKLYRAAVTQALVAPELGVPVTWRNERSGSEGSVTAREGERAGCRVVVMENRHKALSARSEQQLCKVDGKWKATAG</sequence>
<gene>
    <name evidence="2" type="ordered locus">Mpe_A3091</name>
</gene>
<evidence type="ECO:0000256" key="1">
    <source>
        <dbReference type="SAM" id="SignalP"/>
    </source>
</evidence>
<dbReference type="eggNOG" id="COG4520">
    <property type="taxonomic scope" value="Bacteria"/>
</dbReference>
<dbReference type="STRING" id="420662.Mpe_A3091"/>
<evidence type="ECO:0000313" key="3">
    <source>
        <dbReference type="Proteomes" id="UP000000366"/>
    </source>
</evidence>
<keyword evidence="1" id="KW-0732">Signal</keyword>
<organism evidence="2 3">
    <name type="scientific">Methylibium petroleiphilum (strain ATCC BAA-1232 / LMG 22953 / PM1)</name>
    <dbReference type="NCBI Taxonomy" id="420662"/>
    <lineage>
        <taxon>Bacteria</taxon>
        <taxon>Pseudomonadati</taxon>
        <taxon>Pseudomonadota</taxon>
        <taxon>Betaproteobacteria</taxon>
        <taxon>Burkholderiales</taxon>
        <taxon>Sphaerotilaceae</taxon>
        <taxon>Methylibium</taxon>
    </lineage>
</organism>
<protein>
    <recommendedName>
        <fullName evidence="4">Surface antigen domain-containing protein</fullName>
    </recommendedName>
</protein>
<evidence type="ECO:0008006" key="4">
    <source>
        <dbReference type="Google" id="ProtNLM"/>
    </source>
</evidence>
<dbReference type="EMBL" id="CP000555">
    <property type="protein sequence ID" value="ABM96044.1"/>
    <property type="molecule type" value="Genomic_DNA"/>
</dbReference>